<reference evidence="9 10" key="1">
    <citation type="submission" date="2016-10" db="EMBL/GenBank/DDBJ databases">
        <title>Draft genome sequences of four alkaliphilic bacteria belonging to the Anaerobacillus genus.</title>
        <authorList>
            <person name="Bassil N.M."/>
            <person name="Lloyd J.R."/>
        </authorList>
    </citation>
    <scope>NUCLEOTIDE SEQUENCE [LARGE SCALE GENOMIC DNA]</scope>
    <source>
        <strain evidence="9 10">DSM 18345</strain>
    </source>
</reference>
<dbReference type="GO" id="GO:0051536">
    <property type="term" value="F:iron-sulfur cluster binding"/>
    <property type="evidence" value="ECO:0007669"/>
    <property type="project" value="UniProtKB-KW"/>
</dbReference>
<evidence type="ECO:0000259" key="8">
    <source>
        <dbReference type="PROSITE" id="PS51669"/>
    </source>
</evidence>
<evidence type="ECO:0000256" key="4">
    <source>
        <dbReference type="ARBA" id="ARBA00022723"/>
    </source>
</evidence>
<keyword evidence="10" id="KW-1185">Reference proteome</keyword>
<dbReference type="InterPro" id="IPR006657">
    <property type="entry name" value="MoPterin_dinucl-bd_dom"/>
</dbReference>
<feature type="domain" description="4Fe-4S Mo/W bis-MGD-type" evidence="8">
    <location>
        <begin position="2"/>
        <end position="59"/>
    </location>
</feature>
<dbReference type="Gene3D" id="3.30.2070.10">
    <property type="entry name" value="Formate dehydrogenase/DMSO reductase"/>
    <property type="match status" value="1"/>
</dbReference>
<dbReference type="Proteomes" id="UP000179524">
    <property type="component" value="Unassembled WGS sequence"/>
</dbReference>
<comment type="cofactor">
    <cofactor evidence="1">
        <name>Mo-bis(molybdopterin guanine dinucleotide)</name>
        <dbReference type="ChEBI" id="CHEBI:60539"/>
    </cofactor>
</comment>
<dbReference type="Gene3D" id="2.20.25.90">
    <property type="entry name" value="ADC-like domains"/>
    <property type="match status" value="1"/>
</dbReference>
<evidence type="ECO:0000256" key="3">
    <source>
        <dbReference type="ARBA" id="ARBA00022505"/>
    </source>
</evidence>
<evidence type="ECO:0000256" key="6">
    <source>
        <dbReference type="ARBA" id="ARBA00023004"/>
    </source>
</evidence>
<dbReference type="InterPro" id="IPR006655">
    <property type="entry name" value="Mopterin_OxRdtase_prok_CS"/>
</dbReference>
<evidence type="ECO:0000256" key="7">
    <source>
        <dbReference type="ARBA" id="ARBA00023014"/>
    </source>
</evidence>
<dbReference type="GO" id="GO:0016491">
    <property type="term" value="F:oxidoreductase activity"/>
    <property type="evidence" value="ECO:0007669"/>
    <property type="project" value="UniProtKB-KW"/>
</dbReference>
<dbReference type="InterPro" id="IPR050612">
    <property type="entry name" value="Prok_Mopterin_Oxidored"/>
</dbReference>
<keyword evidence="5" id="KW-0560">Oxidoreductase</keyword>
<dbReference type="GO" id="GO:0043546">
    <property type="term" value="F:molybdopterin cofactor binding"/>
    <property type="evidence" value="ECO:0007669"/>
    <property type="project" value="InterPro"/>
</dbReference>
<comment type="caution">
    <text evidence="9">The sequence shown here is derived from an EMBL/GenBank/DDBJ whole genome shotgun (WGS) entry which is preliminary data.</text>
</comment>
<dbReference type="Gene3D" id="2.40.40.20">
    <property type="match status" value="1"/>
</dbReference>
<dbReference type="SUPFAM" id="SSF50692">
    <property type="entry name" value="ADC-like"/>
    <property type="match status" value="1"/>
</dbReference>
<dbReference type="Pfam" id="PF00384">
    <property type="entry name" value="Molybdopterin"/>
    <property type="match status" value="1"/>
</dbReference>
<evidence type="ECO:0000313" key="9">
    <source>
        <dbReference type="EMBL" id="OIJ17009.1"/>
    </source>
</evidence>
<sequence length="664" mass="74486">MKETHISACPLNCWDACSFRVTVENNLVVKVDGNKDHPITKGKICSRGRMLEARTNSPLRLTKPLKKELGKFKEISWQQALDEIAGKLYSIKETYGPTAVLHSHDYSNNGLLKNLDQRFFTCFGGLTEVVGSLCWGAGIEAQTWDFGNCESHAPEDLFNSKHVIIWGRNAASTNIHLFAHLLEAKKRGIHITVIDPLFHKTAQIANTYISVRPGMDGLLAIGIIKELQRLNVLNRSFIENYSYGFNDLMKTLDEYSLDEIVEETSVKKDMITLLAKQYSKGPTSTYLGLGLQRYANGGHTVRLIDALVAVSGNIGISGGGANYANLSVGQSFSLDALTLADKKIEKRTFTRMNQAEKILSNEGVPIRMAFVTRGNPVTQLPDTNRVEKAFLSIDTIVVIDQYMTDTAEFADYVLPCTTVFEEEDIYYASMYHSYVNYGPKLVSPKGESKSDRWIWTELANRLGFGKDFAYSNDEFLSTGLKSLVKEGITLERIKKEGFIKLPIPNVPWKDFRFKTPSGKYEFTSNTGTREGYDGRLTFQYPLEVEKEKHPYHLVSKHPSRSNHSQHFHLLNDEKVVVEISEVIANEHVLKDGEKVIVFNDRGQIEGFVKITPNSHRDTINIDEGRWKSLGGTVNILTNSGQSQIGLGGIQYDCLVSLRKVDSIT</sequence>
<keyword evidence="3" id="KW-0500">Molybdenum</keyword>
<dbReference type="InterPro" id="IPR006963">
    <property type="entry name" value="Mopterin_OxRdtase_4Fe-4S_dom"/>
</dbReference>
<proteinExistence type="inferred from homology"/>
<dbReference type="RefSeq" id="WP_071307738.1">
    <property type="nucleotide sequence ID" value="NZ_MLQR01000001.1"/>
</dbReference>
<dbReference type="Pfam" id="PF04879">
    <property type="entry name" value="Molybdop_Fe4S4"/>
    <property type="match status" value="1"/>
</dbReference>
<dbReference type="OrthoDB" id="9803192at2"/>
<dbReference type="Gene3D" id="3.40.50.740">
    <property type="match status" value="1"/>
</dbReference>
<dbReference type="SMART" id="SM00926">
    <property type="entry name" value="Molybdop_Fe4S4"/>
    <property type="match status" value="1"/>
</dbReference>
<gene>
    <name evidence="9" type="ORF">BKP37_00140</name>
</gene>
<dbReference type="CDD" id="cd02766">
    <property type="entry name" value="MopB_3"/>
    <property type="match status" value="1"/>
</dbReference>
<evidence type="ECO:0000256" key="2">
    <source>
        <dbReference type="ARBA" id="ARBA00010312"/>
    </source>
</evidence>
<dbReference type="InterPro" id="IPR009010">
    <property type="entry name" value="Asp_de-COase-like_dom_sf"/>
</dbReference>
<name>A0A1S2LWV6_9BACI</name>
<dbReference type="AlphaFoldDB" id="A0A1S2LWV6"/>
<dbReference type="PROSITE" id="PS51669">
    <property type="entry name" value="4FE4S_MOW_BIS_MGD"/>
    <property type="match status" value="1"/>
</dbReference>
<evidence type="ECO:0000256" key="1">
    <source>
        <dbReference type="ARBA" id="ARBA00001942"/>
    </source>
</evidence>
<dbReference type="InterPro" id="IPR006656">
    <property type="entry name" value="Mopterin_OxRdtase"/>
</dbReference>
<dbReference type="GO" id="GO:0046872">
    <property type="term" value="F:metal ion binding"/>
    <property type="evidence" value="ECO:0007669"/>
    <property type="project" value="UniProtKB-KW"/>
</dbReference>
<dbReference type="PROSITE" id="PS00490">
    <property type="entry name" value="MOLYBDOPTERIN_PROK_2"/>
    <property type="match status" value="1"/>
</dbReference>
<keyword evidence="6" id="KW-0408">Iron</keyword>
<keyword evidence="7" id="KW-0411">Iron-sulfur</keyword>
<dbReference type="PANTHER" id="PTHR43742">
    <property type="entry name" value="TRIMETHYLAMINE-N-OXIDE REDUCTASE"/>
    <property type="match status" value="1"/>
</dbReference>
<protein>
    <submittedName>
        <fullName evidence="9">Oxidoreductase</fullName>
    </submittedName>
</protein>
<evidence type="ECO:0000256" key="5">
    <source>
        <dbReference type="ARBA" id="ARBA00023002"/>
    </source>
</evidence>
<dbReference type="EMBL" id="MLQR01000001">
    <property type="protein sequence ID" value="OIJ17009.1"/>
    <property type="molecule type" value="Genomic_DNA"/>
</dbReference>
<dbReference type="PANTHER" id="PTHR43742:SF6">
    <property type="entry name" value="OXIDOREDUCTASE YYAE-RELATED"/>
    <property type="match status" value="1"/>
</dbReference>
<evidence type="ECO:0000313" key="10">
    <source>
        <dbReference type="Proteomes" id="UP000179524"/>
    </source>
</evidence>
<comment type="similarity">
    <text evidence="2">Belongs to the prokaryotic molybdopterin-containing oxidoreductase family.</text>
</comment>
<accession>A0A1S2LWV6</accession>
<organism evidence="9 10">
    <name type="scientific">Anaerobacillus alkalilacustris</name>
    <dbReference type="NCBI Taxonomy" id="393763"/>
    <lineage>
        <taxon>Bacteria</taxon>
        <taxon>Bacillati</taxon>
        <taxon>Bacillota</taxon>
        <taxon>Bacilli</taxon>
        <taxon>Bacillales</taxon>
        <taxon>Bacillaceae</taxon>
        <taxon>Anaerobacillus</taxon>
    </lineage>
</organism>
<dbReference type="Gene3D" id="3.40.228.10">
    <property type="entry name" value="Dimethylsulfoxide Reductase, domain 2"/>
    <property type="match status" value="1"/>
</dbReference>
<keyword evidence="4" id="KW-0479">Metal-binding</keyword>
<dbReference type="Pfam" id="PF01568">
    <property type="entry name" value="Molydop_binding"/>
    <property type="match status" value="1"/>
</dbReference>
<dbReference type="SUPFAM" id="SSF53706">
    <property type="entry name" value="Formate dehydrogenase/DMSO reductase, domains 1-3"/>
    <property type="match status" value="1"/>
</dbReference>